<evidence type="ECO:0000313" key="3">
    <source>
        <dbReference type="Proteomes" id="UP001244011"/>
    </source>
</evidence>
<evidence type="ECO:0008006" key="4">
    <source>
        <dbReference type="Google" id="ProtNLM"/>
    </source>
</evidence>
<evidence type="ECO:0000256" key="1">
    <source>
        <dbReference type="SAM" id="MobiDB-lite"/>
    </source>
</evidence>
<gene>
    <name evidence="2" type="ORF">QBC33DRAFT_520324</name>
</gene>
<reference evidence="2" key="1">
    <citation type="submission" date="2023-06" db="EMBL/GenBank/DDBJ databases">
        <title>Genome-scale phylogeny and comparative genomics of the fungal order Sordariales.</title>
        <authorList>
            <consortium name="Lawrence Berkeley National Laboratory"/>
            <person name="Hensen N."/>
            <person name="Bonometti L."/>
            <person name="Westerberg I."/>
            <person name="Brannstrom I.O."/>
            <person name="Guillou S."/>
            <person name="Cros-Aarteil S."/>
            <person name="Calhoun S."/>
            <person name="Haridas S."/>
            <person name="Kuo A."/>
            <person name="Mondo S."/>
            <person name="Pangilinan J."/>
            <person name="Riley R."/>
            <person name="Labutti K."/>
            <person name="Andreopoulos B."/>
            <person name="Lipzen A."/>
            <person name="Chen C."/>
            <person name="Yanf M."/>
            <person name="Daum C."/>
            <person name="Ng V."/>
            <person name="Clum A."/>
            <person name="Steindorff A."/>
            <person name="Ohm R."/>
            <person name="Martin F."/>
            <person name="Silar P."/>
            <person name="Natvig D."/>
            <person name="Lalanne C."/>
            <person name="Gautier V."/>
            <person name="Ament-Velasquez S.L."/>
            <person name="Kruys A."/>
            <person name="Hutchinson M.I."/>
            <person name="Powell A.J."/>
            <person name="Barry K."/>
            <person name="Miller A.N."/>
            <person name="Grigoriev I.V."/>
            <person name="Debuchy R."/>
            <person name="Gladieux P."/>
            <person name="Thoren M.H."/>
            <person name="Johannesson H."/>
        </authorList>
    </citation>
    <scope>NUCLEOTIDE SEQUENCE</scope>
    <source>
        <strain evidence="2">8032-3</strain>
    </source>
</reference>
<feature type="compositionally biased region" description="Pro residues" evidence="1">
    <location>
        <begin position="175"/>
        <end position="186"/>
    </location>
</feature>
<accession>A0AAJ0C8V0</accession>
<protein>
    <recommendedName>
        <fullName evidence="4">F-box domain-containing protein</fullName>
    </recommendedName>
</protein>
<dbReference type="GeneID" id="85309550"/>
<organism evidence="2 3">
    <name type="scientific">Phialemonium atrogriseum</name>
    <dbReference type="NCBI Taxonomy" id="1093897"/>
    <lineage>
        <taxon>Eukaryota</taxon>
        <taxon>Fungi</taxon>
        <taxon>Dikarya</taxon>
        <taxon>Ascomycota</taxon>
        <taxon>Pezizomycotina</taxon>
        <taxon>Sordariomycetes</taxon>
        <taxon>Sordariomycetidae</taxon>
        <taxon>Cephalothecales</taxon>
        <taxon>Cephalothecaceae</taxon>
        <taxon>Phialemonium</taxon>
    </lineage>
</organism>
<keyword evidence="3" id="KW-1185">Reference proteome</keyword>
<comment type="caution">
    <text evidence="2">The sequence shown here is derived from an EMBL/GenBank/DDBJ whole genome shotgun (WGS) entry which is preliminary data.</text>
</comment>
<dbReference type="EMBL" id="MU838997">
    <property type="protein sequence ID" value="KAK1772111.1"/>
    <property type="molecule type" value="Genomic_DNA"/>
</dbReference>
<name>A0AAJ0C8V0_9PEZI</name>
<dbReference type="AlphaFoldDB" id="A0AAJ0C8V0"/>
<dbReference type="RefSeq" id="XP_060288324.1">
    <property type="nucleotide sequence ID" value="XM_060426363.1"/>
</dbReference>
<proteinExistence type="predicted"/>
<feature type="region of interest" description="Disordered" evidence="1">
    <location>
        <begin position="168"/>
        <end position="192"/>
    </location>
</feature>
<evidence type="ECO:0000313" key="2">
    <source>
        <dbReference type="EMBL" id="KAK1772111.1"/>
    </source>
</evidence>
<sequence>MDPFATLPNEILLFVVQQVPDLGSLHNLRSASPAVASLIREDGNAARITEAVLSATLPDKTQEVVRTLAFVLWGPHSGGPPLASWSAFRHLYHILPIGHAAPPVSEQLPREMPSSVLCRVLALSTNVHRVAHGCLHTLMNRFLSLRPRRPAHPRFNYRRSNFWKSLDRETRQPKPYEPPPQPPSEPAKPSARLAGEAAAPLAWVEEQSALNAAWRLALISALHKSVDSRQCAWPSEDVEKLKNLSPVEFWDLLIGSTSEAEMEWVRAMSDYIGSEVSSSHLLSKQMGAARNCCMAIQAAPDGDWIHDKDQFGQVSAGYSFFREARTLPYSPLRGADFGVFRQYGFGLWSTKRMMGMALLPDPQMTEERFGGNWQNEEHSLFYSWYSILTAQELVDLEDTQRTHWPN</sequence>
<dbReference type="Proteomes" id="UP001244011">
    <property type="component" value="Unassembled WGS sequence"/>
</dbReference>